<keyword evidence="3" id="KW-1185">Reference proteome</keyword>
<reference evidence="1 3" key="1">
    <citation type="submission" date="2015-11" db="EMBL/GenBank/DDBJ databases">
        <title>Genomic analysis of 38 Legionella species identifies large and diverse effector repertoires.</title>
        <authorList>
            <person name="Burstein D."/>
            <person name="Amaro F."/>
            <person name="Zusman T."/>
            <person name="Lifshitz Z."/>
            <person name="Cohen O."/>
            <person name="Gilbert J.A."/>
            <person name="Pupko T."/>
            <person name="Shuman H.A."/>
            <person name="Segal G."/>
        </authorList>
    </citation>
    <scope>NUCLEOTIDE SEQUENCE [LARGE SCALE GENOMIC DNA]</scope>
    <source>
        <strain evidence="1 3">ATCC 49507</strain>
    </source>
</reference>
<accession>A0A378KX74</accession>
<evidence type="ECO:0000313" key="1">
    <source>
        <dbReference type="EMBL" id="KTD46246.1"/>
    </source>
</evidence>
<dbReference type="SMART" id="SM00248">
    <property type="entry name" value="ANK"/>
    <property type="match status" value="2"/>
</dbReference>
<evidence type="ECO:0000313" key="4">
    <source>
        <dbReference type="Proteomes" id="UP000254230"/>
    </source>
</evidence>
<dbReference type="InterPro" id="IPR036770">
    <property type="entry name" value="Ankyrin_rpt-contain_sf"/>
</dbReference>
<dbReference type="EMBL" id="LNYR01000034">
    <property type="protein sequence ID" value="KTD46246.1"/>
    <property type="molecule type" value="Genomic_DNA"/>
</dbReference>
<dbReference type="Pfam" id="PF00023">
    <property type="entry name" value="Ank"/>
    <property type="match status" value="1"/>
</dbReference>
<dbReference type="Proteomes" id="UP000054639">
    <property type="component" value="Unassembled WGS sequence"/>
</dbReference>
<organism evidence="2 4">
    <name type="scientific">Legionella quateirensis</name>
    <dbReference type="NCBI Taxonomy" id="45072"/>
    <lineage>
        <taxon>Bacteria</taxon>
        <taxon>Pseudomonadati</taxon>
        <taxon>Pseudomonadota</taxon>
        <taxon>Gammaproteobacteria</taxon>
        <taxon>Legionellales</taxon>
        <taxon>Legionellaceae</taxon>
        <taxon>Legionella</taxon>
    </lineage>
</organism>
<gene>
    <name evidence="2" type="primary">arp_9</name>
    <name evidence="1" type="synonym">arp_5</name>
    <name evidence="1" type="ORF">Lqua_2349</name>
    <name evidence="2" type="ORF">NCTC12376_02812</name>
</gene>
<dbReference type="Proteomes" id="UP000254230">
    <property type="component" value="Unassembled WGS sequence"/>
</dbReference>
<protein>
    <submittedName>
        <fullName evidence="2">Ankyrin repeat protein</fullName>
    </submittedName>
</protein>
<dbReference type="NCBIfam" id="NF043021">
    <property type="entry name" value="T4SS_AnkF"/>
    <property type="match status" value="1"/>
</dbReference>
<evidence type="ECO:0000313" key="3">
    <source>
        <dbReference type="Proteomes" id="UP000054639"/>
    </source>
</evidence>
<dbReference type="RefSeq" id="WP_058474500.1">
    <property type="nucleotide sequence ID" value="NZ_CAAAIL010000001.1"/>
</dbReference>
<proteinExistence type="predicted"/>
<dbReference type="Gene3D" id="1.25.40.20">
    <property type="entry name" value="Ankyrin repeat-containing domain"/>
    <property type="match status" value="1"/>
</dbReference>
<dbReference type="InterPro" id="IPR002110">
    <property type="entry name" value="Ankyrin_rpt"/>
</dbReference>
<dbReference type="OrthoDB" id="5637398at2"/>
<dbReference type="STRING" id="45072.Lqua_2349"/>
<reference evidence="2 4" key="2">
    <citation type="submission" date="2018-06" db="EMBL/GenBank/DDBJ databases">
        <authorList>
            <consortium name="Pathogen Informatics"/>
            <person name="Doyle S."/>
        </authorList>
    </citation>
    <scope>NUCLEOTIDE SEQUENCE [LARGE SCALE GENOMIC DNA]</scope>
    <source>
        <strain evidence="2 4">NCTC12376</strain>
    </source>
</reference>
<dbReference type="AlphaFoldDB" id="A0A378KX74"/>
<name>A0A378KX74_9GAMM</name>
<dbReference type="EMBL" id="UGOW01000001">
    <property type="protein sequence ID" value="STY18986.1"/>
    <property type="molecule type" value="Genomic_DNA"/>
</dbReference>
<sequence>MTHFKNDLSRIFQKYPFLHIDKSGELTIIVPLTGAQKITDNISKDTGRTMALHLFGDNTCKADLERRKFFRGTQTSTANTFKIQFPNLMKELNQLSSGHVLLPKDQQFLLTIIDNLKKLGEQVDTFQTGNPGYEEMKSGLEHREELLVAKGEFIVKVNPDSARPLNLPNIMSLTNPGELSTRKLVPKMLINEYLDALSQIKAPVTINRLSLIPNAIKKIPDIREYLNKTDNKSPKDLFLKIYQYLKKKDSSLVDQSFDVFENMQENFAYLCEMDEDFNQWSDQEILNAVESVFNNANILKESAQVEQKTFEAIYQNAVHQYDEQHLDPQNIRENKKLTYQLFILQTFLYLCTLELRLKNKESAKSFIHLIQDTDQLNKLIITLCTNEKEFKRTMSEQFQLSDEEYQSIVDATFEISIHHLEADHYDELRVACVAETVHNTHYLVMGGRLCWSIEPITEDSNLNSPEQQNQASALHFETFYKNRDSYIQRSVAFKEVRILLDKALKNELDQNTLTTLIHDLSNNQAIQLITETIASKKYAQTELLIEHSCLDCSYKAIIPALKQSPIPTNIIQLFLKKNPEFARYIEGADLIKAVQDGDLTLIKLILLHRPELLEHEDNMKQTAFLWACRSGQIEVAAFLMTEGANVHSRTIVPLSHVYETGEIPFGGRSARQWAEHLSTKAPQKAAMFKTLFANYYQQLEHQLGSDPAYKDKFTKNHLNQAIKHGDLNLIKLLLNHCPDLKKGFSDEDLIRAQYQSEQNKLREQVLPYQEQFNAKLEQLQIKTMHLVQKSSENDQLCQMLFKLSNKLNKARNQFFNYEITDESFKRFNGKCKQALQNARPILAQHRGWHNFPQFIRAILGVISALTVIPALAIQCTAPNGFKGTFFDSKVKVKTDSAKKLDQFDSDLESLNSEINNQLTQ</sequence>
<dbReference type="SUPFAM" id="SSF48403">
    <property type="entry name" value="Ankyrin repeat"/>
    <property type="match status" value="1"/>
</dbReference>
<evidence type="ECO:0000313" key="2">
    <source>
        <dbReference type="EMBL" id="STY18986.1"/>
    </source>
</evidence>